<evidence type="ECO:0000259" key="2">
    <source>
        <dbReference type="Pfam" id="PF13719"/>
    </source>
</evidence>
<dbReference type="InterPro" id="IPR021834">
    <property type="entry name" value="DUF3426"/>
</dbReference>
<keyword evidence="1" id="KW-0812">Transmembrane</keyword>
<sequence length="342" mass="36811">MALITRCPVCGTLFKVVPDQLRISEGWVRCGHCAEIFDASGDLQQSDAEHHNVYAADTVPEPAEPDAPAYIPEPAPEPMADSPELAPELTVFTEIPVPPEPELAVWNAAPSPPPEAISELDIPVDSESELLLAEDIAGVDVAVSAEEDIPSPDEDVESEPPQVAADAGAYSFVRDEVPSTIASKPVVYWLGVCSVCVLMVLLGLQIVVHQRNRLAANWPESRSGLLGLCQPLGCTIDPLQEIESIVIDSSTLSSLQNGEAYRLSLVLKNQARVDLAMPAIEFVLTDIDEQAVSKRVLSPVELGAASRVLFAGREWTTSVDLRVTDKAGKARVVGYRLLAFYP</sequence>
<accession>A0ABU2CGC2</accession>
<keyword evidence="1" id="KW-1133">Transmembrane helix</keyword>
<reference evidence="3 4" key="1">
    <citation type="submission" date="2023-07" db="EMBL/GenBank/DDBJ databases">
        <title>Sorghum-associated microbial communities from plants grown in Nebraska, USA.</title>
        <authorList>
            <person name="Schachtman D."/>
        </authorList>
    </citation>
    <scope>NUCLEOTIDE SEQUENCE [LARGE SCALE GENOMIC DNA]</scope>
    <source>
        <strain evidence="3 4">BE313</strain>
    </source>
</reference>
<dbReference type="RefSeq" id="WP_310377197.1">
    <property type="nucleotide sequence ID" value="NZ_JAVDXT010000008.1"/>
</dbReference>
<organism evidence="3 4">
    <name type="scientific">Rhodoferax ferrireducens</name>
    <dbReference type="NCBI Taxonomy" id="192843"/>
    <lineage>
        <taxon>Bacteria</taxon>
        <taxon>Pseudomonadati</taxon>
        <taxon>Pseudomonadota</taxon>
        <taxon>Betaproteobacteria</taxon>
        <taxon>Burkholderiales</taxon>
        <taxon>Comamonadaceae</taxon>
        <taxon>Rhodoferax</taxon>
    </lineage>
</organism>
<evidence type="ECO:0000313" key="3">
    <source>
        <dbReference type="EMBL" id="MDR7380378.1"/>
    </source>
</evidence>
<feature type="domain" description="Zinc finger/thioredoxin putative" evidence="2">
    <location>
        <begin position="3"/>
        <end position="39"/>
    </location>
</feature>
<dbReference type="NCBIfam" id="TIGR02098">
    <property type="entry name" value="MJ0042_CXXC"/>
    <property type="match status" value="1"/>
</dbReference>
<dbReference type="Pfam" id="PF13719">
    <property type="entry name" value="Zn_ribbon_5"/>
    <property type="match status" value="1"/>
</dbReference>
<name>A0ABU2CGC2_9BURK</name>
<comment type="caution">
    <text evidence="3">The sequence shown here is derived from an EMBL/GenBank/DDBJ whole genome shotgun (WGS) entry which is preliminary data.</text>
</comment>
<evidence type="ECO:0000313" key="4">
    <source>
        <dbReference type="Proteomes" id="UP001180487"/>
    </source>
</evidence>
<keyword evidence="1" id="KW-0472">Membrane</keyword>
<dbReference type="Pfam" id="PF11906">
    <property type="entry name" value="DUF3426"/>
    <property type="match status" value="1"/>
</dbReference>
<dbReference type="EMBL" id="JAVDXT010000008">
    <property type="protein sequence ID" value="MDR7380378.1"/>
    <property type="molecule type" value="Genomic_DNA"/>
</dbReference>
<keyword evidence="4" id="KW-1185">Reference proteome</keyword>
<evidence type="ECO:0000256" key="1">
    <source>
        <dbReference type="SAM" id="Phobius"/>
    </source>
</evidence>
<protein>
    <submittedName>
        <fullName evidence="3">Zn finger-like uncharacterized protein</fullName>
    </submittedName>
</protein>
<dbReference type="Proteomes" id="UP001180487">
    <property type="component" value="Unassembled WGS sequence"/>
</dbReference>
<proteinExistence type="predicted"/>
<feature type="transmembrane region" description="Helical" evidence="1">
    <location>
        <begin position="186"/>
        <end position="208"/>
    </location>
</feature>
<dbReference type="InterPro" id="IPR011723">
    <property type="entry name" value="Znf/thioredoxin_put"/>
</dbReference>
<gene>
    <name evidence="3" type="ORF">J2X19_005081</name>
</gene>